<name>A0ABT4JW97_9GAMM</name>
<feature type="transmembrane region" description="Helical" evidence="1">
    <location>
        <begin position="40"/>
        <end position="62"/>
    </location>
</feature>
<keyword evidence="1" id="KW-1133">Transmembrane helix</keyword>
<evidence type="ECO:0000313" key="4">
    <source>
        <dbReference type="Proteomes" id="UP001149719"/>
    </source>
</evidence>
<feature type="transmembrane region" description="Helical" evidence="1">
    <location>
        <begin position="317"/>
        <end position="344"/>
    </location>
</feature>
<feature type="transmembrane region" description="Helical" evidence="1">
    <location>
        <begin position="109"/>
        <end position="129"/>
    </location>
</feature>
<keyword evidence="1" id="KW-0472">Membrane</keyword>
<feature type="transmembrane region" description="Helical" evidence="1">
    <location>
        <begin position="469"/>
        <end position="487"/>
    </location>
</feature>
<keyword evidence="4" id="KW-1185">Reference proteome</keyword>
<comment type="caution">
    <text evidence="3">The sequence shown here is derived from an EMBL/GenBank/DDBJ whole genome shotgun (WGS) entry which is preliminary data.</text>
</comment>
<feature type="domain" description="DUF112" evidence="2">
    <location>
        <begin position="17"/>
        <end position="439"/>
    </location>
</feature>
<evidence type="ECO:0000256" key="1">
    <source>
        <dbReference type="SAM" id="Phobius"/>
    </source>
</evidence>
<dbReference type="RefSeq" id="WP_269126435.1">
    <property type="nucleotide sequence ID" value="NZ_JAPUBN010000018.1"/>
</dbReference>
<accession>A0ABT4JW97</accession>
<dbReference type="Pfam" id="PF01970">
    <property type="entry name" value="TctA"/>
    <property type="match status" value="1"/>
</dbReference>
<dbReference type="EMBL" id="JAPUBN010000018">
    <property type="protein sequence ID" value="MCZ2722650.1"/>
    <property type="molecule type" value="Genomic_DNA"/>
</dbReference>
<sequence length="499" mass="52189">MDVMINAILDSLSLATLLSVALGVVLGIIIGAIPGLNAPMAIAIAIPLTFTMSPLSAIGMLIGVMKGGGFGGAVGAILLNTPGEPHSAATTLDGYPLARSGKPRKALQTALYSSVIGDSCSDIVLILLAPTLAIFALKAGPVELAAILILSLTLIASLSGNSLAKGFFATAFGALLATVGMDPETATPRFTFGYVELFDGLPLAAIAIGVLAVPEIIMRLEEGRHYGKHKPTLHDQHKGDDQLKTKEFFGLRKTIFRGAAIGTVIGALPGLGTTLAAFLSYASAKRFSKTPEQFGKGSLEGIASTESANSAVSGANLIPLLTLGIPGNLTAALLVGAFLIHGVTPGPMIFERDADLIYGLFAAMIMANVMVLLIGRTGLQFFALITKVPPYVIYPVVLLLCVVGIYVSQGGFFAVWLMLGFAVLGYLMIKLDISVVCFLIGLVLGPMIELSIRQSVVLLSQSPSSIFDYVFALSLLCATPMVAWILIRDRKRAGSNQKE</sequence>
<organism evidence="3 4">
    <name type="scientific">Marinomonas phaeophyticola</name>
    <dbReference type="NCBI Taxonomy" id="3004091"/>
    <lineage>
        <taxon>Bacteria</taxon>
        <taxon>Pseudomonadati</taxon>
        <taxon>Pseudomonadota</taxon>
        <taxon>Gammaproteobacteria</taxon>
        <taxon>Oceanospirillales</taxon>
        <taxon>Oceanospirillaceae</taxon>
        <taxon>Marinomonas</taxon>
    </lineage>
</organism>
<keyword evidence="1" id="KW-0812">Transmembrane</keyword>
<feature type="transmembrane region" description="Helical" evidence="1">
    <location>
        <begin position="12"/>
        <end position="34"/>
    </location>
</feature>
<feature type="transmembrane region" description="Helical" evidence="1">
    <location>
        <begin position="135"/>
        <end position="156"/>
    </location>
</feature>
<dbReference type="Proteomes" id="UP001149719">
    <property type="component" value="Unassembled WGS sequence"/>
</dbReference>
<feature type="transmembrane region" description="Helical" evidence="1">
    <location>
        <begin position="201"/>
        <end position="220"/>
    </location>
</feature>
<feature type="transmembrane region" description="Helical" evidence="1">
    <location>
        <begin position="431"/>
        <end position="449"/>
    </location>
</feature>
<dbReference type="InterPro" id="IPR002823">
    <property type="entry name" value="DUF112_TM"/>
</dbReference>
<evidence type="ECO:0000259" key="2">
    <source>
        <dbReference type="Pfam" id="PF01970"/>
    </source>
</evidence>
<reference evidence="3" key="1">
    <citation type="submission" date="2022-12" db="EMBL/GenBank/DDBJ databases">
        <title>Marinomonas 15G1-11 sp. nov, isolated from marine algae.</title>
        <authorList>
            <person name="Butt M."/>
            <person name="Choi D.G."/>
            <person name="Kim J.M."/>
            <person name="Lee J.K."/>
            <person name="Baek J.H."/>
            <person name="Jeon C.O."/>
        </authorList>
    </citation>
    <scope>NUCLEOTIDE SEQUENCE</scope>
    <source>
        <strain evidence="3">15G1-11</strain>
    </source>
</reference>
<protein>
    <submittedName>
        <fullName evidence="3">Tripartite tricarboxylate transporter permease</fullName>
    </submittedName>
</protein>
<dbReference type="PANTHER" id="PTHR35342">
    <property type="entry name" value="TRICARBOXYLIC TRANSPORT PROTEIN"/>
    <property type="match status" value="1"/>
</dbReference>
<gene>
    <name evidence="3" type="ORF">O1D97_13785</name>
</gene>
<feature type="transmembrane region" description="Helical" evidence="1">
    <location>
        <begin position="254"/>
        <end position="281"/>
    </location>
</feature>
<evidence type="ECO:0000313" key="3">
    <source>
        <dbReference type="EMBL" id="MCZ2722650.1"/>
    </source>
</evidence>
<feature type="transmembrane region" description="Helical" evidence="1">
    <location>
        <begin position="391"/>
        <end position="419"/>
    </location>
</feature>
<dbReference type="PANTHER" id="PTHR35342:SF5">
    <property type="entry name" value="TRICARBOXYLIC TRANSPORT PROTEIN"/>
    <property type="match status" value="1"/>
</dbReference>
<proteinExistence type="predicted"/>
<feature type="transmembrane region" description="Helical" evidence="1">
    <location>
        <begin position="356"/>
        <end position="379"/>
    </location>
</feature>